<dbReference type="Gene3D" id="3.30.365.10">
    <property type="entry name" value="Aldehyde oxidase/xanthine dehydrogenase, molybdopterin binding domain"/>
    <property type="match status" value="2"/>
</dbReference>
<dbReference type="SMART" id="SM01008">
    <property type="entry name" value="Ald_Xan_dh_C"/>
    <property type="match status" value="1"/>
</dbReference>
<evidence type="ECO:0000256" key="3">
    <source>
        <dbReference type="SAM" id="Phobius"/>
    </source>
</evidence>
<dbReference type="InterPro" id="IPR037165">
    <property type="entry name" value="AldOxase/xan_DH_Mopterin-bd_sf"/>
</dbReference>
<keyword evidence="3" id="KW-0472">Membrane</keyword>
<comment type="caution">
    <text evidence="5">The sequence shown here is derived from an EMBL/GenBank/DDBJ whole genome shotgun (WGS) entry which is preliminary data.</text>
</comment>
<proteinExistence type="predicted"/>
<dbReference type="Gene3D" id="3.30.390.50">
    <property type="entry name" value="CO dehydrogenase flavoprotein, C-terminal domain"/>
    <property type="match status" value="1"/>
</dbReference>
<dbReference type="Gene3D" id="3.90.1170.50">
    <property type="entry name" value="Aldehyde oxidase/xanthine dehydrogenase, a/b hammerhead"/>
    <property type="match status" value="1"/>
</dbReference>
<dbReference type="InterPro" id="IPR000674">
    <property type="entry name" value="Ald_Oxase/Xan_DH_a/b"/>
</dbReference>
<feature type="domain" description="FAD-binding PCMH-type" evidence="4">
    <location>
        <begin position="1"/>
        <end position="161"/>
    </location>
</feature>
<dbReference type="InterPro" id="IPR016208">
    <property type="entry name" value="Ald_Oxase/xanthine_DH-like"/>
</dbReference>
<dbReference type="SUPFAM" id="SSF55447">
    <property type="entry name" value="CO dehydrogenase flavoprotein C-terminal domain-like"/>
    <property type="match status" value="1"/>
</dbReference>
<organism evidence="5 6">
    <name type="scientific">Cardiosporidium cionae</name>
    <dbReference type="NCBI Taxonomy" id="476202"/>
    <lineage>
        <taxon>Eukaryota</taxon>
        <taxon>Sar</taxon>
        <taxon>Alveolata</taxon>
        <taxon>Apicomplexa</taxon>
        <taxon>Aconoidasida</taxon>
        <taxon>Nephromycida</taxon>
        <taxon>Cardiosporidium</taxon>
    </lineage>
</organism>
<keyword evidence="2" id="KW-0560">Oxidoreductase</keyword>
<dbReference type="SUPFAM" id="SSF56003">
    <property type="entry name" value="Molybdenum cofactor-binding domain"/>
    <property type="match status" value="1"/>
</dbReference>
<dbReference type="EMBL" id="JADAQX010000345">
    <property type="protein sequence ID" value="KAF8820602.1"/>
    <property type="molecule type" value="Genomic_DNA"/>
</dbReference>
<gene>
    <name evidence="5" type="ORF">IE077_003005</name>
</gene>
<keyword evidence="6" id="KW-1185">Reference proteome</keyword>
<dbReference type="Pfam" id="PF03450">
    <property type="entry name" value="CO_deh_flav_C"/>
    <property type="match status" value="1"/>
</dbReference>
<dbReference type="Gene3D" id="3.30.465.10">
    <property type="match status" value="1"/>
</dbReference>
<dbReference type="Proteomes" id="UP000823046">
    <property type="component" value="Unassembled WGS sequence"/>
</dbReference>
<sequence length="606" mass="68540">RCFVLRLVCLILSYFLLFINLFILIFLVSISTYSVKELSEFRWSTEAKFSEALTFASDYSSSTLYKVRVLEMYKQQLRWFASTPIRNVASFGGNIYTASPISDINPLHMAAGCILSTVKLDSGELIYRKISIADSFFIGYRKTILEENEILLTLFIPFTKKDEYIFAFKQSRRKEDDTALVNAAFSVTLSSDQHVQRCCFAYGGMAPYTKRCVETESFWLGKNFNYTNFFHSLFYLKKDLPLSKGAPGGMIAYRSTLVASFAYKFFLQVLSQAFPTHSTVINEREKSCLKHITHDYEKQKMYGLQHFGRPSSSFNIGYPNKHLAADLHVTGQAIYTEDMPKLQQELYGCLVLSTKPRATLLGMDSSHCKEIPEFVDFVTAKDIQGVNKIGAVRSDEEIFVEKNIFCVGQPLGIVIATTPMAARIAAKKIEISYESLPFILTIEEAIQQNSFFDISPGKKELSICKIRDSRFSSMEALFEALEKETSHSVCIVSGEVFIGGQEHFYLETNAVRVLPSENDEFTVWTSNQNLTKTQSLISTALGIPMNHIVCICKRMGGGFGGKETRAPIIAVYTSIAAQKLKKCIRMQLDRDLDMISTGQRHAFLFR</sequence>
<dbReference type="PROSITE" id="PS51387">
    <property type="entry name" value="FAD_PCMH"/>
    <property type="match status" value="1"/>
</dbReference>
<dbReference type="SUPFAM" id="SSF56176">
    <property type="entry name" value="FAD-binding/transporter-associated domain-like"/>
    <property type="match status" value="1"/>
</dbReference>
<dbReference type="Pfam" id="PF02738">
    <property type="entry name" value="MoCoBD_1"/>
    <property type="match status" value="1"/>
</dbReference>
<protein>
    <recommendedName>
        <fullName evidence="4">FAD-binding PCMH-type domain-containing protein</fullName>
    </recommendedName>
</protein>
<reference evidence="5 6" key="1">
    <citation type="journal article" date="2020" name="bioRxiv">
        <title>Metabolic contributions of an alphaproteobacterial endosymbiont in the apicomplexan Cardiosporidium cionae.</title>
        <authorList>
            <person name="Hunter E.S."/>
            <person name="Paight C.J."/>
            <person name="Lane C.E."/>
        </authorList>
    </citation>
    <scope>NUCLEOTIDE SEQUENCE [LARGE SCALE GENOMIC DNA]</scope>
    <source>
        <strain evidence="5">ESH_2018</strain>
    </source>
</reference>
<dbReference type="InterPro" id="IPR016169">
    <property type="entry name" value="FAD-bd_PCMH_sub2"/>
</dbReference>
<feature type="non-terminal residue" evidence="5">
    <location>
        <position position="1"/>
    </location>
</feature>
<evidence type="ECO:0000256" key="2">
    <source>
        <dbReference type="ARBA" id="ARBA00023002"/>
    </source>
</evidence>
<dbReference type="SUPFAM" id="SSF54665">
    <property type="entry name" value="CO dehydrogenase molybdoprotein N-domain-like"/>
    <property type="match status" value="1"/>
</dbReference>
<dbReference type="InterPro" id="IPR002346">
    <property type="entry name" value="Mopterin_DH_FAD-bd"/>
</dbReference>
<dbReference type="SMART" id="SM01092">
    <property type="entry name" value="CO_deh_flav_C"/>
    <property type="match status" value="1"/>
</dbReference>
<feature type="transmembrane region" description="Helical" evidence="3">
    <location>
        <begin position="7"/>
        <end position="30"/>
    </location>
</feature>
<comment type="cofactor">
    <cofactor evidence="1">
        <name>FAD</name>
        <dbReference type="ChEBI" id="CHEBI:57692"/>
    </cofactor>
</comment>
<evidence type="ECO:0000313" key="5">
    <source>
        <dbReference type="EMBL" id="KAF8820602.1"/>
    </source>
</evidence>
<dbReference type="InterPro" id="IPR008274">
    <property type="entry name" value="AldOxase/xan_DH_MoCoBD1"/>
</dbReference>
<dbReference type="InterPro" id="IPR005107">
    <property type="entry name" value="CO_DH_flav_C"/>
</dbReference>
<dbReference type="Pfam" id="PF01315">
    <property type="entry name" value="Ald_Xan_dh_C"/>
    <property type="match status" value="1"/>
</dbReference>
<keyword evidence="3" id="KW-0812">Transmembrane</keyword>
<keyword evidence="3" id="KW-1133">Transmembrane helix</keyword>
<dbReference type="Pfam" id="PF00941">
    <property type="entry name" value="FAD_binding_5"/>
    <property type="match status" value="1"/>
</dbReference>
<dbReference type="PANTHER" id="PTHR45444">
    <property type="entry name" value="XANTHINE DEHYDROGENASE"/>
    <property type="match status" value="1"/>
</dbReference>
<name>A0ABQ7J9F0_9APIC</name>
<evidence type="ECO:0000256" key="1">
    <source>
        <dbReference type="ARBA" id="ARBA00001974"/>
    </source>
</evidence>
<evidence type="ECO:0000313" key="6">
    <source>
        <dbReference type="Proteomes" id="UP000823046"/>
    </source>
</evidence>
<dbReference type="InterPro" id="IPR036856">
    <property type="entry name" value="Ald_Oxase/Xan_DH_a/b_sf"/>
</dbReference>
<dbReference type="InterPro" id="IPR016166">
    <property type="entry name" value="FAD-bd_PCMH"/>
</dbReference>
<dbReference type="PANTHER" id="PTHR45444:SF3">
    <property type="entry name" value="XANTHINE DEHYDROGENASE"/>
    <property type="match status" value="1"/>
</dbReference>
<dbReference type="InterPro" id="IPR036318">
    <property type="entry name" value="FAD-bd_PCMH-like_sf"/>
</dbReference>
<dbReference type="InterPro" id="IPR036683">
    <property type="entry name" value="CO_DH_flav_C_dom_sf"/>
</dbReference>
<evidence type="ECO:0000259" key="4">
    <source>
        <dbReference type="PROSITE" id="PS51387"/>
    </source>
</evidence>
<accession>A0ABQ7J9F0</accession>